<comment type="function">
    <text evidence="4">Involved in iron-sulfur (Fe-S) cluster assembly. May act as a regulator of Fe-S biogenesis.</text>
</comment>
<evidence type="ECO:0000256" key="3">
    <source>
        <dbReference type="ARBA" id="ARBA00023004"/>
    </source>
</evidence>
<dbReference type="SUPFAM" id="SSF55387">
    <property type="entry name" value="Frataxin/Nqo15-like"/>
    <property type="match status" value="1"/>
</dbReference>
<dbReference type="GO" id="GO:0008199">
    <property type="term" value="F:ferric iron binding"/>
    <property type="evidence" value="ECO:0007669"/>
    <property type="project" value="InterPro"/>
</dbReference>
<organism evidence="5 6">
    <name type="scientific">Fluviibacter phosphoraccumulans</name>
    <dbReference type="NCBI Taxonomy" id="1751046"/>
    <lineage>
        <taxon>Bacteria</taxon>
        <taxon>Pseudomonadati</taxon>
        <taxon>Pseudomonadota</taxon>
        <taxon>Betaproteobacteria</taxon>
        <taxon>Rhodocyclales</taxon>
        <taxon>Fluviibacteraceae</taxon>
        <taxon>Fluviibacter</taxon>
    </lineage>
</organism>
<keyword evidence="3 4" id="KW-0408">Iron</keyword>
<dbReference type="EMBL" id="AP022345">
    <property type="protein sequence ID" value="BBU68391.1"/>
    <property type="molecule type" value="Genomic_DNA"/>
</dbReference>
<name>A0A679I938_9RHOO</name>
<keyword evidence="6" id="KW-1185">Reference proteome</keyword>
<dbReference type="RefSeq" id="WP_162050817.1">
    <property type="nucleotide sequence ID" value="NZ_AP019011.1"/>
</dbReference>
<dbReference type="HAMAP" id="MF_00142">
    <property type="entry name" value="CyaY"/>
    <property type="match status" value="1"/>
</dbReference>
<dbReference type="Proteomes" id="UP000463961">
    <property type="component" value="Chromosome"/>
</dbReference>
<dbReference type="InterPro" id="IPR002908">
    <property type="entry name" value="Frataxin/CyaY"/>
</dbReference>
<dbReference type="PROSITE" id="PS50810">
    <property type="entry name" value="FRATAXIN_2"/>
    <property type="match status" value="1"/>
</dbReference>
<proteinExistence type="inferred from homology"/>
<sequence>MEEKEFAARCQQALSRIENAIEAAADQGADIDFEMQSGILEIECADGSKIIVSPHMIAQELWVAARSGGFHFRLDDNQGWVDTRTGEGLDQRLTEILKQQGQVALKLS</sequence>
<evidence type="ECO:0000313" key="6">
    <source>
        <dbReference type="Proteomes" id="UP000463961"/>
    </source>
</evidence>
<dbReference type="SMART" id="SM01219">
    <property type="entry name" value="Frataxin_Cyay"/>
    <property type="match status" value="1"/>
</dbReference>
<gene>
    <name evidence="4 5" type="primary">cyaY</name>
    <name evidence="5" type="ORF">ICHIAU1_06740</name>
</gene>
<evidence type="ECO:0000313" key="5">
    <source>
        <dbReference type="EMBL" id="BBU68391.1"/>
    </source>
</evidence>
<dbReference type="InterPro" id="IPR036524">
    <property type="entry name" value="Frataxin/CyaY_sf"/>
</dbReference>
<evidence type="ECO:0000256" key="1">
    <source>
        <dbReference type="ARBA" id="ARBA00008183"/>
    </source>
</evidence>
<dbReference type="InterPro" id="IPR047584">
    <property type="entry name" value="CyaY"/>
</dbReference>
<reference evidence="6" key="1">
    <citation type="submission" date="2020-01" db="EMBL/GenBank/DDBJ databases">
        <title>Phosphoaccumulans saitamaens gen. nov., sp. nov., a polyphosphate accumulating bacterium isolated from surface river water.</title>
        <authorList>
            <person name="Watanabe K."/>
            <person name="Suda W."/>
        </authorList>
    </citation>
    <scope>NUCLEOTIDE SEQUENCE [LARGE SCALE GENOMIC DNA]</scope>
    <source>
        <strain evidence="6">ICHIAU1</strain>
    </source>
</reference>
<dbReference type="Pfam" id="PF01491">
    <property type="entry name" value="Frataxin_Cyay"/>
    <property type="match status" value="1"/>
</dbReference>
<evidence type="ECO:0000256" key="4">
    <source>
        <dbReference type="HAMAP-Rule" id="MF_00142"/>
    </source>
</evidence>
<dbReference type="Gene3D" id="3.30.920.10">
    <property type="entry name" value="Frataxin/CyaY"/>
    <property type="match status" value="1"/>
</dbReference>
<keyword evidence="2 4" id="KW-0479">Metal-binding</keyword>
<dbReference type="NCBIfam" id="TIGR03421">
    <property type="entry name" value="FeS_CyaY"/>
    <property type="match status" value="1"/>
</dbReference>
<accession>A0A679I938</accession>
<dbReference type="GO" id="GO:0005737">
    <property type="term" value="C:cytoplasm"/>
    <property type="evidence" value="ECO:0007669"/>
    <property type="project" value="UniProtKB-ARBA"/>
</dbReference>
<comment type="similarity">
    <text evidence="1 4">Belongs to the frataxin family.</text>
</comment>
<evidence type="ECO:0000256" key="2">
    <source>
        <dbReference type="ARBA" id="ARBA00022723"/>
    </source>
</evidence>
<dbReference type="GO" id="GO:0016226">
    <property type="term" value="P:iron-sulfur cluster assembly"/>
    <property type="evidence" value="ECO:0007669"/>
    <property type="project" value="UniProtKB-UniRule"/>
</dbReference>
<dbReference type="OrthoDB" id="285675at2"/>
<dbReference type="AlphaFoldDB" id="A0A679I938"/>
<protein>
    <recommendedName>
        <fullName evidence="4">Iron-sulfur cluster assembly protein CyaY</fullName>
    </recommendedName>
</protein>